<evidence type="ECO:0008006" key="4">
    <source>
        <dbReference type="Google" id="ProtNLM"/>
    </source>
</evidence>
<accession>A0A0C3DLG1</accession>
<dbReference type="EMBL" id="JXOK01000006">
    <property type="protein sequence ID" value="KIN12304.1"/>
    <property type="molecule type" value="Genomic_DNA"/>
</dbReference>
<evidence type="ECO:0000313" key="3">
    <source>
        <dbReference type="Proteomes" id="UP000031977"/>
    </source>
</evidence>
<evidence type="ECO:0000256" key="1">
    <source>
        <dbReference type="SAM" id="MobiDB-lite"/>
    </source>
</evidence>
<name>A0A0C3DLG1_9VIBR</name>
<evidence type="ECO:0000313" key="2">
    <source>
        <dbReference type="EMBL" id="KIN12304.1"/>
    </source>
</evidence>
<comment type="caution">
    <text evidence="2">The sequence shown here is derived from an EMBL/GenBank/DDBJ whole genome shotgun (WGS) entry which is preliminary data.</text>
</comment>
<keyword evidence="3" id="KW-1185">Reference proteome</keyword>
<feature type="compositionally biased region" description="Polar residues" evidence="1">
    <location>
        <begin position="15"/>
        <end position="25"/>
    </location>
</feature>
<sequence>MQSLFQSKPRPSPAATKSNVQSDTVSAQEIEESILKLETALHQDEANFDTQKKLMVEYNKALKIFAKTQGYQHKVDELFIKIDELRNTTRKNF</sequence>
<dbReference type="Proteomes" id="UP000031977">
    <property type="component" value="Unassembled WGS sequence"/>
</dbReference>
<protein>
    <recommendedName>
        <fullName evidence="4">Chromosome partitioning protein ParA</fullName>
    </recommendedName>
</protein>
<dbReference type="AlphaFoldDB" id="A0A0C3DLG1"/>
<gene>
    <name evidence="2" type="ORF">SU60_02815</name>
</gene>
<organism evidence="2 3">
    <name type="scientific">Vibrio mytili</name>
    <dbReference type="NCBI Taxonomy" id="50718"/>
    <lineage>
        <taxon>Bacteria</taxon>
        <taxon>Pseudomonadati</taxon>
        <taxon>Pseudomonadota</taxon>
        <taxon>Gammaproteobacteria</taxon>
        <taxon>Vibrionales</taxon>
        <taxon>Vibrionaceae</taxon>
        <taxon>Vibrio</taxon>
    </lineage>
</organism>
<dbReference type="STRING" id="50718.SU60_02815"/>
<reference evidence="2 3" key="1">
    <citation type="submission" date="2015-01" db="EMBL/GenBank/DDBJ databases">
        <title>Draft genome of Vibrio mytili type strain CAIM 528.</title>
        <authorList>
            <person name="Gonzalez-Castillo A."/>
            <person name="Gomez-Gil B."/>
            <person name="Enciso-Ibarra J."/>
        </authorList>
    </citation>
    <scope>NUCLEOTIDE SEQUENCE [LARGE SCALE GENOMIC DNA]</scope>
    <source>
        <strain evidence="2 3">CAIM 528</strain>
    </source>
</reference>
<feature type="region of interest" description="Disordered" evidence="1">
    <location>
        <begin position="1"/>
        <end position="25"/>
    </location>
</feature>
<proteinExistence type="predicted"/>